<comment type="function">
    <text evidence="6">Involved in transcription antitermination. Required for transcription of ribosomal RNA (rRNA) genes. Binds specifically to the boxA antiterminator sequence of the ribosomal RNA (rrn) operons.</text>
</comment>
<organism evidence="9 10">
    <name type="scientific">Turicibacter faecis</name>
    <dbReference type="NCBI Taxonomy" id="2963365"/>
    <lineage>
        <taxon>Bacteria</taxon>
        <taxon>Bacillati</taxon>
        <taxon>Bacillota</taxon>
        <taxon>Erysipelotrichia</taxon>
        <taxon>Erysipelotrichales</taxon>
        <taxon>Turicibacteraceae</taxon>
        <taxon>Turicibacter</taxon>
    </lineage>
</organism>
<sequence>MIRHVLRQFAVQTLYQMEVGKMTKEEAIENVELVVEGLKEEALELVAEEVTPHQILEIERQFKLEDFYFELVEGVLAHQQELDELIEANLKGWSFSRLNKVDRAILRLAVYEMKFCQETPHKIIMDEAVELTKEFSDTGDGKARSFNNKVLDQISKHLA</sequence>
<gene>
    <name evidence="6 9" type="primary">nusB</name>
    <name evidence="9" type="ORF">T23_08980</name>
</gene>
<evidence type="ECO:0000256" key="7">
    <source>
        <dbReference type="SAM" id="Coils"/>
    </source>
</evidence>
<keyword evidence="7" id="KW-0175">Coiled coil</keyword>
<reference evidence="9" key="1">
    <citation type="journal article" date="2024" name="Int. J. Syst. Evol. Microbiol.">
        <title>Turicibacter faecis sp. nov., isolated from faeces of heart failure mouse model.</title>
        <authorList>
            <person name="Imamura Y."/>
            <person name="Motooka D."/>
            <person name="Nakajima Y."/>
            <person name="Ito S."/>
            <person name="Kitakaze M."/>
            <person name="Iida T."/>
            <person name="Nakamura S."/>
        </authorList>
    </citation>
    <scope>NUCLEOTIDE SEQUENCE</scope>
    <source>
        <strain evidence="9">TC023</strain>
    </source>
</reference>
<protein>
    <recommendedName>
        <fullName evidence="6">Transcription antitermination protein NusB</fullName>
    </recommendedName>
    <alternativeName>
        <fullName evidence="6">Antitermination factor NusB</fullName>
    </alternativeName>
</protein>
<evidence type="ECO:0000256" key="1">
    <source>
        <dbReference type="ARBA" id="ARBA00005952"/>
    </source>
</evidence>
<dbReference type="InterPro" id="IPR006027">
    <property type="entry name" value="NusB_RsmB_TIM44"/>
</dbReference>
<evidence type="ECO:0000313" key="9">
    <source>
        <dbReference type="EMBL" id="BEH90796.1"/>
    </source>
</evidence>
<keyword evidence="5 6" id="KW-0804">Transcription</keyword>
<dbReference type="Gene3D" id="1.10.940.10">
    <property type="entry name" value="NusB-like"/>
    <property type="match status" value="1"/>
</dbReference>
<dbReference type="RefSeq" id="WP_161831631.1">
    <property type="nucleotide sequence ID" value="NZ_AP028127.1"/>
</dbReference>
<name>A0ABM8IM47_9FIRM</name>
<dbReference type="PANTHER" id="PTHR11078:SF3">
    <property type="entry name" value="ANTITERMINATION NUSB DOMAIN-CONTAINING PROTEIN"/>
    <property type="match status" value="1"/>
</dbReference>
<keyword evidence="2 6" id="KW-0889">Transcription antitermination</keyword>
<feature type="domain" description="NusB/RsmB/TIM44" evidence="8">
    <location>
        <begin position="6"/>
        <end position="156"/>
    </location>
</feature>
<evidence type="ECO:0000259" key="8">
    <source>
        <dbReference type="Pfam" id="PF01029"/>
    </source>
</evidence>
<evidence type="ECO:0000256" key="3">
    <source>
        <dbReference type="ARBA" id="ARBA00022884"/>
    </source>
</evidence>
<feature type="coiled-coil region" evidence="7">
    <location>
        <begin position="21"/>
        <end position="48"/>
    </location>
</feature>
<dbReference type="EMBL" id="AP028127">
    <property type="protein sequence ID" value="BEH90796.1"/>
    <property type="molecule type" value="Genomic_DNA"/>
</dbReference>
<evidence type="ECO:0000256" key="6">
    <source>
        <dbReference type="HAMAP-Rule" id="MF_00073"/>
    </source>
</evidence>
<keyword evidence="4 6" id="KW-0805">Transcription regulation</keyword>
<keyword evidence="10" id="KW-1185">Reference proteome</keyword>
<dbReference type="SUPFAM" id="SSF48013">
    <property type="entry name" value="NusB-like"/>
    <property type="match status" value="1"/>
</dbReference>
<evidence type="ECO:0000256" key="5">
    <source>
        <dbReference type="ARBA" id="ARBA00023163"/>
    </source>
</evidence>
<dbReference type="Proteomes" id="UP001432099">
    <property type="component" value="Chromosome"/>
</dbReference>
<dbReference type="PANTHER" id="PTHR11078">
    <property type="entry name" value="N UTILIZATION SUBSTANCE PROTEIN B-RELATED"/>
    <property type="match status" value="1"/>
</dbReference>
<dbReference type="InterPro" id="IPR011605">
    <property type="entry name" value="NusB_fam"/>
</dbReference>
<dbReference type="HAMAP" id="MF_00073">
    <property type="entry name" value="NusB"/>
    <property type="match status" value="1"/>
</dbReference>
<dbReference type="Pfam" id="PF01029">
    <property type="entry name" value="NusB"/>
    <property type="match status" value="1"/>
</dbReference>
<comment type="similarity">
    <text evidence="1 6">Belongs to the NusB family.</text>
</comment>
<evidence type="ECO:0000256" key="4">
    <source>
        <dbReference type="ARBA" id="ARBA00023015"/>
    </source>
</evidence>
<dbReference type="NCBIfam" id="TIGR01951">
    <property type="entry name" value="nusB"/>
    <property type="match status" value="1"/>
</dbReference>
<accession>A0ABM8IM47</accession>
<dbReference type="InterPro" id="IPR035926">
    <property type="entry name" value="NusB-like_sf"/>
</dbReference>
<evidence type="ECO:0000313" key="10">
    <source>
        <dbReference type="Proteomes" id="UP001432099"/>
    </source>
</evidence>
<keyword evidence="3 6" id="KW-0694">RNA-binding</keyword>
<evidence type="ECO:0000256" key="2">
    <source>
        <dbReference type="ARBA" id="ARBA00022814"/>
    </source>
</evidence>
<proteinExistence type="inferred from homology"/>